<feature type="region of interest" description="Disordered" evidence="2">
    <location>
        <begin position="24"/>
        <end position="115"/>
    </location>
</feature>
<protein>
    <submittedName>
        <fullName evidence="3">Uncharacterized protein</fullName>
    </submittedName>
</protein>
<evidence type="ECO:0000313" key="4">
    <source>
        <dbReference type="Proteomes" id="UP000660262"/>
    </source>
</evidence>
<keyword evidence="4" id="KW-1185">Reference proteome</keyword>
<name>A0A830HR87_9CHLO</name>
<feature type="compositionally biased region" description="Low complexity" evidence="2">
    <location>
        <begin position="81"/>
        <end position="115"/>
    </location>
</feature>
<feature type="compositionally biased region" description="Low complexity" evidence="2">
    <location>
        <begin position="54"/>
        <end position="64"/>
    </location>
</feature>
<organism evidence="3 4">
    <name type="scientific">Pycnococcus provasolii</name>
    <dbReference type="NCBI Taxonomy" id="41880"/>
    <lineage>
        <taxon>Eukaryota</taxon>
        <taxon>Viridiplantae</taxon>
        <taxon>Chlorophyta</taxon>
        <taxon>Pseudoscourfieldiophyceae</taxon>
        <taxon>Pseudoscourfieldiales</taxon>
        <taxon>Pycnococcaceae</taxon>
        <taxon>Pycnococcus</taxon>
    </lineage>
</organism>
<reference evidence="3" key="1">
    <citation type="submission" date="2020-10" db="EMBL/GenBank/DDBJ databases">
        <title>Unveiling of a novel bifunctional photoreceptor, Dualchrome1, isolated from a cosmopolitan green alga.</title>
        <authorList>
            <person name="Suzuki S."/>
            <person name="Kawachi M."/>
        </authorList>
    </citation>
    <scope>NUCLEOTIDE SEQUENCE</scope>
    <source>
        <strain evidence="3">NIES 2893</strain>
    </source>
</reference>
<dbReference type="EMBL" id="BNJQ01000027">
    <property type="protein sequence ID" value="GHP10026.1"/>
    <property type="molecule type" value="Genomic_DNA"/>
</dbReference>
<accession>A0A830HR87</accession>
<feature type="coiled-coil region" evidence="1">
    <location>
        <begin position="146"/>
        <end position="247"/>
    </location>
</feature>
<evidence type="ECO:0000256" key="2">
    <source>
        <dbReference type="SAM" id="MobiDB-lite"/>
    </source>
</evidence>
<comment type="caution">
    <text evidence="3">The sequence shown here is derived from an EMBL/GenBank/DDBJ whole genome shotgun (WGS) entry which is preliminary data.</text>
</comment>
<evidence type="ECO:0000256" key="1">
    <source>
        <dbReference type="SAM" id="Coils"/>
    </source>
</evidence>
<dbReference type="Proteomes" id="UP000660262">
    <property type="component" value="Unassembled WGS sequence"/>
</dbReference>
<dbReference type="AlphaFoldDB" id="A0A830HR87"/>
<evidence type="ECO:0000313" key="3">
    <source>
        <dbReference type="EMBL" id="GHP10026.1"/>
    </source>
</evidence>
<keyword evidence="1" id="KW-0175">Coiled coil</keyword>
<gene>
    <name evidence="3" type="ORF">PPROV_000875900</name>
</gene>
<sequence length="253" mass="26592">MAFASPRSGLESAMKVTSHNLFKLQGSLSPGYSPGPGGLNHTTPSTAGGGESLGGASTSAALGAYTPRSPGERDLRGGDWASSLRSPPRPLPLASYSPTAGKAAVAADSDAASPSAKRRVGYAEVMAKLAPPATTPQNLGDDKARLSECRAQLKVARSELSSAEANLRNLTRKTDNETAKLAKEREALSRVVQELDTDAPAVQAELARLLREREKVRLMSEAFRSERAKLEADLAAEERAIEALRGEIADVDA</sequence>
<proteinExistence type="predicted"/>